<feature type="signal peptide" evidence="2">
    <location>
        <begin position="1"/>
        <end position="27"/>
    </location>
</feature>
<proteinExistence type="predicted"/>
<organism evidence="3">
    <name type="scientific">uncultured bacterium W4-39b</name>
    <dbReference type="NCBI Taxonomy" id="1130994"/>
    <lineage>
        <taxon>Bacteria</taxon>
        <taxon>environmental samples</taxon>
    </lineage>
</organism>
<dbReference type="AlphaFoldDB" id="H9BWS7"/>
<feature type="region of interest" description="Disordered" evidence="1">
    <location>
        <begin position="175"/>
        <end position="198"/>
    </location>
</feature>
<name>H9BWS7_9BACT</name>
<evidence type="ECO:0000256" key="2">
    <source>
        <dbReference type="SAM" id="SignalP"/>
    </source>
</evidence>
<dbReference type="EMBL" id="JQ085819">
    <property type="protein sequence ID" value="AFD03249.1"/>
    <property type="molecule type" value="Genomic_DNA"/>
</dbReference>
<reference evidence="3" key="1">
    <citation type="submission" date="2011-11" db="EMBL/GenBank/DDBJ databases">
        <title>Construction and analysis of a metagenome of deep-sea sediment.</title>
        <authorList>
            <person name="Huo Y.-Y."/>
            <person name="Cheng H."/>
            <person name="Wu M."/>
        </authorList>
    </citation>
    <scope>NUCLEOTIDE SEQUENCE</scope>
</reference>
<sequence>MDLTRIFRLRLSALGLTLMVVAHPATAEDHEFKLSRVSHQLISAEADNVHLGQLLRWLGAHAGIDVETTAAADRHLRYSGTLTGTVGELLQQLLENENYVVMFSPADHHGARGKRKVARILVMGPAGDGRGARGAKRPENAPARDAALFEEDRSGTGGVGPKVGDLLPASTEVSTAVQTTNDPAPPGNAPRSIKAAGNGPERLLPSGTALSSMLVDPAHAQITRTVQLGGEVPLATHVITKTADGKSLQRTALGEWVPWDRDEATLIDNRFTPTGGTLTFKVDDGSLMGRFFPISYAVAYRTETGLNFGVFSVMPRQPTPR</sequence>
<evidence type="ECO:0000256" key="1">
    <source>
        <dbReference type="SAM" id="MobiDB-lite"/>
    </source>
</evidence>
<feature type="chain" id="PRO_5003618424" evidence="2">
    <location>
        <begin position="28"/>
        <end position="321"/>
    </location>
</feature>
<protein>
    <submittedName>
        <fullName evidence="3">Uncharacterized protein</fullName>
    </submittedName>
</protein>
<evidence type="ECO:0000313" key="3">
    <source>
        <dbReference type="EMBL" id="AFD03249.1"/>
    </source>
</evidence>
<accession>H9BWS7</accession>
<keyword evidence="2" id="KW-0732">Signal</keyword>